<reference evidence="1 2" key="1">
    <citation type="submission" date="2016-09" db="EMBL/GenBank/DDBJ databases">
        <title>The complete genome sequences of Rhizobium gallicum, symbiovars gallicum and phaseoli, symbionts associated to common bean (Phaseolus vulgaris).</title>
        <authorList>
            <person name="Bustos P."/>
            <person name="Santamaria R.I."/>
            <person name="Perez-Carrascal O.M."/>
            <person name="Juarez S."/>
            <person name="Lozano L."/>
            <person name="Martinez-Flores I."/>
            <person name="Martinez-Romero E."/>
            <person name="Cevallos M."/>
            <person name="Romero D."/>
            <person name="Davila G."/>
            <person name="Gonzalez V."/>
        </authorList>
    </citation>
    <scope>NUCLEOTIDE SEQUENCE [LARGE SCALE GENOMIC DNA]</scope>
    <source>
        <strain evidence="1 2">8C-3</strain>
        <plasmid evidence="2">Plasmid prsp8c3c</plasmid>
    </source>
</reference>
<organism evidence="1 2">
    <name type="scientific">Rhizobium etli 8C-3</name>
    <dbReference type="NCBI Taxonomy" id="538025"/>
    <lineage>
        <taxon>Bacteria</taxon>
        <taxon>Pseudomonadati</taxon>
        <taxon>Pseudomonadota</taxon>
        <taxon>Alphaproteobacteria</taxon>
        <taxon>Hyphomicrobiales</taxon>
        <taxon>Rhizobiaceae</taxon>
        <taxon>Rhizobium/Agrobacterium group</taxon>
        <taxon>Rhizobium</taxon>
    </lineage>
</organism>
<dbReference type="Proteomes" id="UP000185109">
    <property type="component" value="Plasmid pRsp8C3c"/>
</dbReference>
<dbReference type="EMBL" id="CP017244">
    <property type="protein sequence ID" value="APO79660.1"/>
    <property type="molecule type" value="Genomic_DNA"/>
</dbReference>
<protein>
    <submittedName>
        <fullName evidence="1">Periplasmic binding fold domain-containing protein</fullName>
    </submittedName>
</protein>
<gene>
    <name evidence="1" type="ORF">AM571_PC01930</name>
</gene>
<evidence type="ECO:0000313" key="2">
    <source>
        <dbReference type="Proteomes" id="UP000185109"/>
    </source>
</evidence>
<keyword evidence="1" id="KW-0614">Plasmid</keyword>
<proteinExistence type="predicted"/>
<dbReference type="AlphaFoldDB" id="A0A1L5PI05"/>
<geneLocation type="plasmid" evidence="2">
    <name>prsp8c3c</name>
</geneLocation>
<evidence type="ECO:0000313" key="1">
    <source>
        <dbReference type="EMBL" id="APO79660.1"/>
    </source>
</evidence>
<sequence length="171" mass="18474">MTTISLLKSNAIQGIFFQEAVGQGIDGTQEVVNAITGAPVKKDLALIMPLVAEDKVDNARSEGRRTGIPARQLSGTDVGCSSRRPFFGDLLKGSMYEGPPDHRSAFSSVGSRQQLPSVAVGRRETVRLRRLHRDLLIRLFMLEVEKQLIAPGRIEGDSPAGTVVDGVLPKP</sequence>
<name>A0A1L5PI05_RHIET</name>
<accession>A0A1L5PI05</accession>